<dbReference type="KEGG" id="lpil:LIP_0072"/>
<protein>
    <submittedName>
        <fullName evidence="9">Acetyl-CoA synthetase</fullName>
    </submittedName>
</protein>
<keyword evidence="3" id="KW-0547">Nucleotide-binding</keyword>
<dbReference type="SUPFAM" id="SSF56801">
    <property type="entry name" value="Acetyl-CoA synthetase-like"/>
    <property type="match status" value="1"/>
</dbReference>
<name>A0A0K2SGF0_LIMPI</name>
<evidence type="ECO:0000313" key="10">
    <source>
        <dbReference type="Proteomes" id="UP000065807"/>
    </source>
</evidence>
<evidence type="ECO:0000256" key="1">
    <source>
        <dbReference type="ARBA" id="ARBA00006432"/>
    </source>
</evidence>
<sequence>MEAPERIDLVNPVVRRRLREADDDWEGYWARAAAELPWFRRWDEVFAWDPPGFRWFTGGQTNLAYNALDHHVRNGRAGHAALIALNERGEQRVFTYGQLQRSVEAVAAALRGLGVRRGDRVAIYMPTGPEAIMAMLACARIGAIHLVVFAGFGSSALAERIRLAGARVLLAADATWRKGTPVDLWRIASDAAGDPESPLEKVVVLQRGGSPVDLDPGRDMAWEEFLARGQGQSGDYEVMEANEPAFILATSGTTAKPKLAVHTHGGYQVAIRSAGAWCFGLRPDDVWWSTSDIGWIVGHSYIVYAPLLFGATTIAHEGALDHPGPETFYRILEEHRVTGVFTAPTAIRMLMRYGTEPARRFDLSSVERVVSAGEVLNAPAWEWFQREVFGGIVPVIDHMWQTETGGPVIGNPYGIHMLPIKPGSAGIPLPGYSAEVRRSDGTRCEPGERGIVVFPKPFPGLTPTIWGDPGRYGAEYWQRIPGVYYTSDAAYVDEDGYFWFSGRADEVIKIAAHRIGTIEVETAFLRHPAVAEAGVTGRPDPVRGEVISAFVVLRPGHDPNEALRRELVETVRRELGPVAVIGEVNFVSMLPKTRSGKIMRRVFKAVILDRDPGDISTIEDAGSVEQAREAWLQMREELQRQPGT</sequence>
<evidence type="ECO:0000313" key="9">
    <source>
        <dbReference type="EMBL" id="BAS25929.1"/>
    </source>
</evidence>
<reference evidence="10" key="2">
    <citation type="journal article" date="2016" name="Int. J. Syst. Evol. Microbiol.">
        <title>Complete genome sequence and cell structure of Limnochorda pilosa, a Gram-negative spore-former within the phylum Firmicutes.</title>
        <authorList>
            <person name="Watanabe M."/>
            <person name="Kojima H."/>
            <person name="Fukui M."/>
        </authorList>
    </citation>
    <scope>NUCLEOTIDE SEQUENCE [LARGE SCALE GENOMIC DNA]</scope>
    <source>
        <strain evidence="10">HC45</strain>
    </source>
</reference>
<keyword evidence="5" id="KW-0007">Acetylation</keyword>
<keyword evidence="4" id="KW-0067">ATP-binding</keyword>
<comment type="similarity">
    <text evidence="1">Belongs to the ATP-dependent AMP-binding enzyme family.</text>
</comment>
<proteinExistence type="inferred from homology"/>
<evidence type="ECO:0000256" key="3">
    <source>
        <dbReference type="ARBA" id="ARBA00022741"/>
    </source>
</evidence>
<dbReference type="RefSeq" id="WP_068141241.1">
    <property type="nucleotide sequence ID" value="NZ_AP014924.1"/>
</dbReference>
<evidence type="ECO:0000256" key="4">
    <source>
        <dbReference type="ARBA" id="ARBA00022840"/>
    </source>
</evidence>
<dbReference type="Gene3D" id="3.40.50.12780">
    <property type="entry name" value="N-terminal domain of ligase-like"/>
    <property type="match status" value="1"/>
</dbReference>
<dbReference type="PANTHER" id="PTHR24095:SF232">
    <property type="entry name" value="ACETYL-COENZYME A SYNTHETASE"/>
    <property type="match status" value="1"/>
</dbReference>
<dbReference type="EMBL" id="AP014924">
    <property type="protein sequence ID" value="BAS25929.1"/>
    <property type="molecule type" value="Genomic_DNA"/>
</dbReference>
<dbReference type="InterPro" id="IPR042099">
    <property type="entry name" value="ANL_N_sf"/>
</dbReference>
<dbReference type="Pfam" id="PF13193">
    <property type="entry name" value="AMP-binding_C"/>
    <property type="match status" value="1"/>
</dbReference>
<dbReference type="GO" id="GO:0006085">
    <property type="term" value="P:acetyl-CoA biosynthetic process"/>
    <property type="evidence" value="ECO:0007669"/>
    <property type="project" value="TreeGrafter"/>
</dbReference>
<keyword evidence="10" id="KW-1185">Reference proteome</keyword>
<evidence type="ECO:0000259" key="6">
    <source>
        <dbReference type="Pfam" id="PF00501"/>
    </source>
</evidence>
<accession>A0A0K2SGF0</accession>
<organism evidence="9 10">
    <name type="scientific">Limnochorda pilosa</name>
    <dbReference type="NCBI Taxonomy" id="1555112"/>
    <lineage>
        <taxon>Bacteria</taxon>
        <taxon>Bacillati</taxon>
        <taxon>Bacillota</taxon>
        <taxon>Limnochordia</taxon>
        <taxon>Limnochordales</taxon>
        <taxon>Limnochordaceae</taxon>
        <taxon>Limnochorda</taxon>
    </lineage>
</organism>
<dbReference type="InterPro" id="IPR025110">
    <property type="entry name" value="AMP-bd_C"/>
</dbReference>
<feature type="domain" description="Acetyl-coenzyme A synthetase N-terminal" evidence="8">
    <location>
        <begin position="18"/>
        <end position="67"/>
    </location>
</feature>
<evidence type="ECO:0000259" key="7">
    <source>
        <dbReference type="Pfam" id="PF13193"/>
    </source>
</evidence>
<dbReference type="PANTHER" id="PTHR24095">
    <property type="entry name" value="ACETYL-COENZYME A SYNTHETASE"/>
    <property type="match status" value="1"/>
</dbReference>
<dbReference type="Pfam" id="PF16177">
    <property type="entry name" value="ACAS_N"/>
    <property type="match status" value="1"/>
</dbReference>
<dbReference type="GO" id="GO:0005524">
    <property type="term" value="F:ATP binding"/>
    <property type="evidence" value="ECO:0007669"/>
    <property type="project" value="UniProtKB-KW"/>
</dbReference>
<dbReference type="InterPro" id="IPR045851">
    <property type="entry name" value="AMP-bd_C_sf"/>
</dbReference>
<keyword evidence="2" id="KW-0436">Ligase</keyword>
<evidence type="ECO:0000256" key="5">
    <source>
        <dbReference type="ARBA" id="ARBA00022990"/>
    </source>
</evidence>
<feature type="domain" description="AMP-dependent synthetase/ligase" evidence="6">
    <location>
        <begin position="76"/>
        <end position="457"/>
    </location>
</feature>
<feature type="domain" description="AMP-binding enzyme C-terminal" evidence="7">
    <location>
        <begin position="519"/>
        <end position="597"/>
    </location>
</feature>
<evidence type="ECO:0000259" key="8">
    <source>
        <dbReference type="Pfam" id="PF16177"/>
    </source>
</evidence>
<dbReference type="AlphaFoldDB" id="A0A0K2SGF0"/>
<gene>
    <name evidence="9" type="ORF">LIP_0072</name>
</gene>
<dbReference type="STRING" id="1555112.LIP_0072"/>
<reference evidence="10" key="1">
    <citation type="submission" date="2015-07" db="EMBL/GenBank/DDBJ databases">
        <title>Complete genome sequence and phylogenetic analysis of Limnochorda pilosa.</title>
        <authorList>
            <person name="Watanabe M."/>
            <person name="Kojima H."/>
            <person name="Fukui M."/>
        </authorList>
    </citation>
    <scope>NUCLEOTIDE SEQUENCE [LARGE SCALE GENOMIC DNA]</scope>
    <source>
        <strain evidence="10">HC45</strain>
    </source>
</reference>
<dbReference type="InterPro" id="IPR032387">
    <property type="entry name" value="ACAS_N"/>
</dbReference>
<dbReference type="GO" id="GO:0003987">
    <property type="term" value="F:acetate-CoA ligase activity"/>
    <property type="evidence" value="ECO:0007669"/>
    <property type="project" value="TreeGrafter"/>
</dbReference>
<dbReference type="Proteomes" id="UP000065807">
    <property type="component" value="Chromosome"/>
</dbReference>
<dbReference type="Pfam" id="PF00501">
    <property type="entry name" value="AMP-binding"/>
    <property type="match status" value="1"/>
</dbReference>
<dbReference type="Gene3D" id="3.30.300.30">
    <property type="match status" value="1"/>
</dbReference>
<evidence type="ECO:0000256" key="2">
    <source>
        <dbReference type="ARBA" id="ARBA00022598"/>
    </source>
</evidence>
<dbReference type="InterPro" id="IPR000873">
    <property type="entry name" value="AMP-dep_synth/lig_dom"/>
</dbReference>
<dbReference type="NCBIfam" id="NF001208">
    <property type="entry name" value="PRK00174.1"/>
    <property type="match status" value="1"/>
</dbReference>
<dbReference type="PATRIC" id="fig|1555112.3.peg.72"/>